<dbReference type="PIRSF" id="PIRSF006221">
    <property type="entry name" value="Ketosamine-3-kinase"/>
    <property type="match status" value="1"/>
</dbReference>
<dbReference type="Gene3D" id="3.30.200.20">
    <property type="entry name" value="Phosphorylase Kinase, domain 1"/>
    <property type="match status" value="1"/>
</dbReference>
<dbReference type="Pfam" id="PF03881">
    <property type="entry name" value="Fructosamin_kin"/>
    <property type="match status" value="1"/>
</dbReference>
<keyword evidence="3" id="KW-0808">Transferase</keyword>
<dbReference type="PANTHER" id="PTHR12149:SF8">
    <property type="entry name" value="PROTEIN-RIBULOSAMINE 3-KINASE"/>
    <property type="match status" value="1"/>
</dbReference>
<evidence type="ECO:0000313" key="4">
    <source>
        <dbReference type="EMBL" id="CAK8684829.1"/>
    </source>
</evidence>
<evidence type="ECO:0000256" key="1">
    <source>
        <dbReference type="ARBA" id="ARBA00011961"/>
    </source>
</evidence>
<dbReference type="Proteomes" id="UP001642483">
    <property type="component" value="Unassembled WGS sequence"/>
</dbReference>
<reference evidence="4 5" key="1">
    <citation type="submission" date="2024-02" db="EMBL/GenBank/DDBJ databases">
        <authorList>
            <person name="Daric V."/>
            <person name="Darras S."/>
        </authorList>
    </citation>
    <scope>NUCLEOTIDE SEQUENCE [LARGE SCALE GENOMIC DNA]</scope>
</reference>
<dbReference type="PANTHER" id="PTHR12149">
    <property type="entry name" value="FRUCTOSAMINE 3 KINASE-RELATED PROTEIN"/>
    <property type="match status" value="1"/>
</dbReference>
<comment type="similarity">
    <text evidence="3">Belongs to the fructosamine kinase family.</text>
</comment>
<dbReference type="EMBL" id="CAWYQH010000098">
    <property type="protein sequence ID" value="CAK8684829.1"/>
    <property type="molecule type" value="Genomic_DNA"/>
</dbReference>
<evidence type="ECO:0000313" key="5">
    <source>
        <dbReference type="Proteomes" id="UP001642483"/>
    </source>
</evidence>
<dbReference type="PROSITE" id="PS51257">
    <property type="entry name" value="PROKAR_LIPOPROTEIN"/>
    <property type="match status" value="1"/>
</dbReference>
<dbReference type="Gene3D" id="3.90.1200.10">
    <property type="match status" value="1"/>
</dbReference>
<organism evidence="4 5">
    <name type="scientific">Clavelina lepadiformis</name>
    <name type="common">Light-bulb sea squirt</name>
    <name type="synonym">Ascidia lepadiformis</name>
    <dbReference type="NCBI Taxonomy" id="159417"/>
    <lineage>
        <taxon>Eukaryota</taxon>
        <taxon>Metazoa</taxon>
        <taxon>Chordata</taxon>
        <taxon>Tunicata</taxon>
        <taxon>Ascidiacea</taxon>
        <taxon>Aplousobranchia</taxon>
        <taxon>Clavelinidae</taxon>
        <taxon>Clavelina</taxon>
    </lineage>
</organism>
<comment type="catalytic activity">
    <reaction evidence="2">
        <text>N(6)-D-ribulosyl-L-lysyl-[protein] + ATP = N(6)-(3-O-phospho-D-ribulosyl)-L-lysyl-[protein] + ADP + H(+)</text>
        <dbReference type="Rhea" id="RHEA:48432"/>
        <dbReference type="Rhea" id="RHEA-COMP:12103"/>
        <dbReference type="Rhea" id="RHEA-COMP:12104"/>
        <dbReference type="ChEBI" id="CHEBI:15378"/>
        <dbReference type="ChEBI" id="CHEBI:30616"/>
        <dbReference type="ChEBI" id="CHEBI:90418"/>
        <dbReference type="ChEBI" id="CHEBI:90420"/>
        <dbReference type="ChEBI" id="CHEBI:456216"/>
        <dbReference type="EC" id="2.7.1.172"/>
    </reaction>
    <physiologicalReaction direction="left-to-right" evidence="2">
        <dbReference type="Rhea" id="RHEA:48433"/>
    </physiologicalReaction>
</comment>
<name>A0ABP0G1Z3_CLALP</name>
<keyword evidence="3" id="KW-0418">Kinase</keyword>
<dbReference type="EC" id="2.7.1.172" evidence="1"/>
<accession>A0ABP0G1Z3</accession>
<evidence type="ECO:0000256" key="2">
    <source>
        <dbReference type="ARBA" id="ARBA00048655"/>
    </source>
</evidence>
<dbReference type="InterPro" id="IPR011009">
    <property type="entry name" value="Kinase-like_dom_sf"/>
</dbReference>
<dbReference type="InterPro" id="IPR016477">
    <property type="entry name" value="Fructo-/Ketosamine-3-kinase"/>
</dbReference>
<dbReference type="SUPFAM" id="SSF56112">
    <property type="entry name" value="Protein kinase-like (PK-like)"/>
    <property type="match status" value="1"/>
</dbReference>
<keyword evidence="5" id="KW-1185">Reference proteome</keyword>
<sequence>MEKLLKEEFGCDNVQPAGGAGGGCISSGSAYLIDGEKVFVKQNPSLGSRIMFDGEYASLEKLHKCNIVRVPKPIKVFGRGDESYFVMEYLNINSLSKQASSLGEKMARLHLHNKQLKVASEKDASYVGRATECVIKFGFHITTCCGFIPMNNDWKEDWVQFYACNRLQPQINMVLEKYRDRDALNLWPQVERNLPKLFPSTLEIVPALLHGDLWGGNAGEVESEACIFDPACSYGHSEFDLAISHMFGGFPSAYFSCYHKLIPKEPGFEKRLKLYKLFHYLNHWNHFGSGYKSTSMSLMQDIANLK</sequence>
<comment type="caution">
    <text evidence="4">The sequence shown here is derived from an EMBL/GenBank/DDBJ whole genome shotgun (WGS) entry which is preliminary data.</text>
</comment>
<proteinExistence type="inferred from homology"/>
<gene>
    <name evidence="4" type="ORF">CVLEPA_LOCUS15942</name>
</gene>
<evidence type="ECO:0000256" key="3">
    <source>
        <dbReference type="PIRNR" id="PIRNR006221"/>
    </source>
</evidence>
<protein>
    <recommendedName>
        <fullName evidence="1">protein-ribulosamine 3-kinase</fullName>
        <ecNumber evidence="1">2.7.1.172</ecNumber>
    </recommendedName>
</protein>